<keyword evidence="1" id="KW-1133">Transmembrane helix</keyword>
<dbReference type="EMBL" id="MT144344">
    <property type="protein sequence ID" value="QJA52496.1"/>
    <property type="molecule type" value="Genomic_DNA"/>
</dbReference>
<reference evidence="2" key="1">
    <citation type="submission" date="2020-03" db="EMBL/GenBank/DDBJ databases">
        <title>The deep terrestrial virosphere.</title>
        <authorList>
            <person name="Holmfeldt K."/>
            <person name="Nilsson E."/>
            <person name="Simone D."/>
            <person name="Lopez-Fernandez M."/>
            <person name="Wu X."/>
            <person name="de Brujin I."/>
            <person name="Lundin D."/>
            <person name="Andersson A."/>
            <person name="Bertilsson S."/>
            <person name="Dopson M."/>
        </authorList>
    </citation>
    <scope>NUCLEOTIDE SEQUENCE</scope>
    <source>
        <strain evidence="2">TM448A02752</strain>
    </source>
</reference>
<evidence type="ECO:0000313" key="2">
    <source>
        <dbReference type="EMBL" id="QJA52496.1"/>
    </source>
</evidence>
<keyword evidence="1" id="KW-0472">Membrane</keyword>
<feature type="transmembrane region" description="Helical" evidence="1">
    <location>
        <begin position="113"/>
        <end position="133"/>
    </location>
</feature>
<accession>A0A6H1ZX37</accession>
<proteinExistence type="predicted"/>
<evidence type="ECO:0000256" key="1">
    <source>
        <dbReference type="SAM" id="Phobius"/>
    </source>
</evidence>
<dbReference type="AlphaFoldDB" id="A0A6H1ZX37"/>
<feature type="transmembrane region" description="Helical" evidence="1">
    <location>
        <begin position="7"/>
        <end position="27"/>
    </location>
</feature>
<sequence length="150" mass="16868">MKKIGKGLVVLVCIVGLIVMFGCAGFQDVIVPCHINEDAADYAGIPITSYMPWTTIWDARRVDAHMEFAHTITQLTHRRMQEDDILQFDFLRDNLRINLADAAQLQEKLFDPAGPIGMVLPMLFGGTLGALFIPRKREKDLEKQLNGNKI</sequence>
<dbReference type="PROSITE" id="PS51257">
    <property type="entry name" value="PROKAR_LIPOPROTEIN"/>
    <property type="match status" value="1"/>
</dbReference>
<name>A0A6H1ZX37_9ZZZZ</name>
<keyword evidence="1" id="KW-0812">Transmembrane</keyword>
<protein>
    <submittedName>
        <fullName evidence="2">Uncharacterized protein</fullName>
    </submittedName>
</protein>
<organism evidence="2">
    <name type="scientific">viral metagenome</name>
    <dbReference type="NCBI Taxonomy" id="1070528"/>
    <lineage>
        <taxon>unclassified sequences</taxon>
        <taxon>metagenomes</taxon>
        <taxon>organismal metagenomes</taxon>
    </lineage>
</organism>
<gene>
    <name evidence="2" type="ORF">TM448A02752_0013</name>
</gene>